<dbReference type="OrthoDB" id="8694217at2759"/>
<keyword evidence="4" id="KW-1185">Reference proteome</keyword>
<organism evidence="3 4">
    <name type="scientific">Gopherus evgoodei</name>
    <name type="common">Goodes thornscrub tortoise</name>
    <dbReference type="NCBI Taxonomy" id="1825980"/>
    <lineage>
        <taxon>Eukaryota</taxon>
        <taxon>Metazoa</taxon>
        <taxon>Chordata</taxon>
        <taxon>Craniata</taxon>
        <taxon>Vertebrata</taxon>
        <taxon>Euteleostomi</taxon>
        <taxon>Archelosauria</taxon>
        <taxon>Testudinata</taxon>
        <taxon>Testudines</taxon>
        <taxon>Cryptodira</taxon>
        <taxon>Durocryptodira</taxon>
        <taxon>Testudinoidea</taxon>
        <taxon>Testudinidae</taxon>
        <taxon>Gopherus</taxon>
    </lineage>
</organism>
<dbReference type="InterPro" id="IPR050380">
    <property type="entry name" value="Immune_Resp_Modulators"/>
</dbReference>
<evidence type="ECO:0000313" key="3">
    <source>
        <dbReference type="Ensembl" id="ENSGEVP00005024193.1"/>
    </source>
</evidence>
<reference evidence="3" key="2">
    <citation type="submission" date="2025-09" db="UniProtKB">
        <authorList>
            <consortium name="Ensembl"/>
        </authorList>
    </citation>
    <scope>IDENTIFICATION</scope>
</reference>
<proteinExistence type="predicted"/>
<dbReference type="PANTHER" id="PTHR23411">
    <property type="entry name" value="TAPASIN"/>
    <property type="match status" value="1"/>
</dbReference>
<dbReference type="InterPro" id="IPR013783">
    <property type="entry name" value="Ig-like_fold"/>
</dbReference>
<dbReference type="InterPro" id="IPR003597">
    <property type="entry name" value="Ig_C1-set"/>
</dbReference>
<dbReference type="PROSITE" id="PS50835">
    <property type="entry name" value="IG_LIKE"/>
    <property type="match status" value="1"/>
</dbReference>
<dbReference type="SUPFAM" id="SSF48726">
    <property type="entry name" value="Immunoglobulin"/>
    <property type="match status" value="1"/>
</dbReference>
<dbReference type="InterPro" id="IPR007110">
    <property type="entry name" value="Ig-like_dom"/>
</dbReference>
<evidence type="ECO:0000259" key="2">
    <source>
        <dbReference type="PROSITE" id="PS50835"/>
    </source>
</evidence>
<sequence>MDCRFRVGSLKAPTIYLLSPSSEEICRNQNLTLHCVVKDFYPGEVSVWWQEKTAQTEVDILQSRWILGTSYSCLVAHLSSEGIIARSVNVHTGKTHLSCFIRAPKSTLHLNLKIPLLAAPHAFQSGLCLFPMCVPVTN</sequence>
<dbReference type="Proteomes" id="UP000694390">
    <property type="component" value="Unassembled WGS sequence"/>
</dbReference>
<dbReference type="Pfam" id="PF07654">
    <property type="entry name" value="C1-set"/>
    <property type="match status" value="1"/>
</dbReference>
<feature type="domain" description="Ig-like" evidence="2">
    <location>
        <begin position="13"/>
        <end position="89"/>
    </location>
</feature>
<dbReference type="AlphaFoldDB" id="A0A8C4YDU1"/>
<dbReference type="GeneTree" id="ENSGT00960000190008"/>
<accession>A0A8C4YDU1</accession>
<dbReference type="Gene3D" id="2.60.40.10">
    <property type="entry name" value="Immunoglobulins"/>
    <property type="match status" value="1"/>
</dbReference>
<protein>
    <recommendedName>
        <fullName evidence="2">Ig-like domain-containing protein</fullName>
    </recommendedName>
</protein>
<dbReference type="Ensembl" id="ENSGEVT00005025434.1">
    <property type="protein sequence ID" value="ENSGEVP00005024193.1"/>
    <property type="gene ID" value="ENSGEVG00005017173.1"/>
</dbReference>
<evidence type="ECO:0000313" key="4">
    <source>
        <dbReference type="Proteomes" id="UP000694390"/>
    </source>
</evidence>
<reference evidence="3" key="1">
    <citation type="submission" date="2025-08" db="UniProtKB">
        <authorList>
            <consortium name="Ensembl"/>
        </authorList>
    </citation>
    <scope>IDENTIFICATION</scope>
</reference>
<dbReference type="InterPro" id="IPR036179">
    <property type="entry name" value="Ig-like_dom_sf"/>
</dbReference>
<evidence type="ECO:0000256" key="1">
    <source>
        <dbReference type="ARBA" id="ARBA00023319"/>
    </source>
</evidence>
<keyword evidence="1" id="KW-0393">Immunoglobulin domain</keyword>
<name>A0A8C4YDU1_9SAUR</name>